<keyword evidence="6 7" id="KW-0627">Porphyrin biosynthesis</keyword>
<keyword evidence="7" id="KW-0963">Cytoplasm</keyword>
<dbReference type="NCBIfam" id="NF000818">
    <property type="entry name" value="PRK00062.1"/>
    <property type="match status" value="1"/>
</dbReference>
<dbReference type="NCBIfam" id="TIGR00713">
    <property type="entry name" value="hemL"/>
    <property type="match status" value="1"/>
</dbReference>
<gene>
    <name evidence="7" type="primary">hemL</name>
    <name evidence="8" type="ORF">SAMN05192589_103347</name>
</gene>
<comment type="pathway">
    <text evidence="2">Porphyrin-containing compound metabolism; protoporphyrin-IX biosynthesis; 5-aminolevulinate from L-glutamyl-tRNA(Glu): step 2/2.</text>
</comment>
<reference evidence="8 9" key="1">
    <citation type="submission" date="2016-10" db="EMBL/GenBank/DDBJ databases">
        <authorList>
            <person name="de Groot N.N."/>
        </authorList>
    </citation>
    <scope>NUCLEOTIDE SEQUENCE [LARGE SCALE GENOMIC DNA]</scope>
    <source>
        <strain evidence="8 9">DSM 16619</strain>
    </source>
</reference>
<dbReference type="Pfam" id="PF00202">
    <property type="entry name" value="Aminotran_3"/>
    <property type="match status" value="1"/>
</dbReference>
<sequence>MTPSTDLNLSLFERAKALIPGGVNSPVRAFKAVGGTPRFVQRAQGAYFWDANGQRFIDYIGSWGPMILGHGHPAVLEAVQKAALEGFSFGAPTEREVELAEAIIGHVPSMEMIRLVSSGTEAGMSAIRLARGATGRSKIIKFNGCYHGHADALLVKAGSGLATFGHATSAGVPAEVVQHTLVLEYNDIAQLEEAFALHGQDLACLMIEPIAGNMNFVRASVPFMQRCRELCTQYGALLVFDEVMTGFRVALGSAQSLYAQSIPGFKPDLTVLGKVIGGGMPLAAFGGPRAIMEHLAPLGPVYQAGTLSGNPVATACGLATLREIGRPGFYEALGARTRSLIEGLTQAAQAEGVPFSADSEGGMFGFFLLPELPQNYPTVMATDGTRFNTLFHGLLDRGVYIAPALYEAGFVSSAHTAQDIEETVAAARAVFRTLAAG</sequence>
<dbReference type="FunFam" id="3.40.640.10:FF:000021">
    <property type="entry name" value="Glutamate-1-semialdehyde 2,1-aminomutase"/>
    <property type="match status" value="1"/>
</dbReference>
<comment type="similarity">
    <text evidence="3 7">Belongs to the class-III pyridoxal-phosphate-dependent aminotransferase family. HemL subfamily.</text>
</comment>
<dbReference type="STRING" id="187868.SAMN05192589_103347"/>
<dbReference type="GO" id="GO:0006782">
    <property type="term" value="P:protoporphyrinogen IX biosynthetic process"/>
    <property type="evidence" value="ECO:0007669"/>
    <property type="project" value="UniProtKB-UniRule"/>
</dbReference>
<dbReference type="GO" id="GO:0030170">
    <property type="term" value="F:pyridoxal phosphate binding"/>
    <property type="evidence" value="ECO:0007669"/>
    <property type="project" value="InterPro"/>
</dbReference>
<accession>A0A1G6PUT0</accession>
<comment type="cofactor">
    <cofactor evidence="1 7">
        <name>pyridoxal 5'-phosphate</name>
        <dbReference type="ChEBI" id="CHEBI:597326"/>
    </cofactor>
</comment>
<keyword evidence="5 7" id="KW-0413">Isomerase</keyword>
<dbReference type="GO" id="GO:0042286">
    <property type="term" value="F:glutamate-1-semialdehyde 2,1-aminomutase activity"/>
    <property type="evidence" value="ECO:0007669"/>
    <property type="project" value="UniProtKB-UniRule"/>
</dbReference>
<name>A0A1G6PUT0_9BURK</name>
<dbReference type="HAMAP" id="MF_00375">
    <property type="entry name" value="HemL_aminotrans_3"/>
    <property type="match status" value="1"/>
</dbReference>
<dbReference type="AlphaFoldDB" id="A0A1G6PUT0"/>
<dbReference type="InterPro" id="IPR005814">
    <property type="entry name" value="Aminotrans_3"/>
</dbReference>
<evidence type="ECO:0000256" key="5">
    <source>
        <dbReference type="ARBA" id="ARBA00023235"/>
    </source>
</evidence>
<protein>
    <recommendedName>
        <fullName evidence="7">Glutamate-1-semialdehyde 2,1-aminomutase</fullName>
        <shortName evidence="7">GSA</shortName>
        <ecNumber evidence="7">5.4.3.8</ecNumber>
    </recommendedName>
    <alternativeName>
        <fullName evidence="7">Glutamate-1-semialdehyde aminotransferase</fullName>
        <shortName evidence="7">GSA-AT</shortName>
    </alternativeName>
</protein>
<proteinExistence type="inferred from homology"/>
<dbReference type="RefSeq" id="WP_092741682.1">
    <property type="nucleotide sequence ID" value="NZ_FMZC01000003.1"/>
</dbReference>
<dbReference type="InterPro" id="IPR015424">
    <property type="entry name" value="PyrdxlP-dep_Trfase"/>
</dbReference>
<dbReference type="CDD" id="cd00610">
    <property type="entry name" value="OAT_like"/>
    <property type="match status" value="1"/>
</dbReference>
<evidence type="ECO:0000313" key="9">
    <source>
        <dbReference type="Proteomes" id="UP000198781"/>
    </source>
</evidence>
<dbReference type="InterPro" id="IPR015422">
    <property type="entry name" value="PyrdxlP-dep_Trfase_small"/>
</dbReference>
<organism evidence="8 9">
    <name type="scientific">Paracidovorax valerianellae</name>
    <dbReference type="NCBI Taxonomy" id="187868"/>
    <lineage>
        <taxon>Bacteria</taxon>
        <taxon>Pseudomonadati</taxon>
        <taxon>Pseudomonadota</taxon>
        <taxon>Betaproteobacteria</taxon>
        <taxon>Burkholderiales</taxon>
        <taxon>Comamonadaceae</taxon>
        <taxon>Paracidovorax</taxon>
    </lineage>
</organism>
<dbReference type="OrthoDB" id="3398487at2"/>
<evidence type="ECO:0000256" key="7">
    <source>
        <dbReference type="HAMAP-Rule" id="MF_00375"/>
    </source>
</evidence>
<comment type="catalytic activity">
    <reaction evidence="7">
        <text>(S)-4-amino-5-oxopentanoate = 5-aminolevulinate</text>
        <dbReference type="Rhea" id="RHEA:14265"/>
        <dbReference type="ChEBI" id="CHEBI:57501"/>
        <dbReference type="ChEBI" id="CHEBI:356416"/>
        <dbReference type="EC" id="5.4.3.8"/>
    </reaction>
</comment>
<dbReference type="InterPro" id="IPR004639">
    <property type="entry name" value="4pyrrol_synth_GluAld_NH2Trfase"/>
</dbReference>
<dbReference type="PANTHER" id="PTHR43713">
    <property type="entry name" value="GLUTAMATE-1-SEMIALDEHYDE 2,1-AMINOMUTASE"/>
    <property type="match status" value="1"/>
</dbReference>
<dbReference type="InterPro" id="IPR015421">
    <property type="entry name" value="PyrdxlP-dep_Trfase_major"/>
</dbReference>
<evidence type="ECO:0000256" key="6">
    <source>
        <dbReference type="ARBA" id="ARBA00023244"/>
    </source>
</evidence>
<dbReference type="GO" id="GO:0008483">
    <property type="term" value="F:transaminase activity"/>
    <property type="evidence" value="ECO:0007669"/>
    <property type="project" value="InterPro"/>
</dbReference>
<comment type="subcellular location">
    <subcellularLocation>
        <location evidence="7">Cytoplasm</location>
    </subcellularLocation>
</comment>
<dbReference type="EC" id="5.4.3.8" evidence="7"/>
<keyword evidence="4 7" id="KW-0663">Pyridoxal phosphate</keyword>
<comment type="subunit">
    <text evidence="7">Homodimer.</text>
</comment>
<dbReference type="GO" id="GO:0005737">
    <property type="term" value="C:cytoplasm"/>
    <property type="evidence" value="ECO:0007669"/>
    <property type="project" value="UniProtKB-SubCell"/>
</dbReference>
<evidence type="ECO:0000256" key="2">
    <source>
        <dbReference type="ARBA" id="ARBA00004819"/>
    </source>
</evidence>
<evidence type="ECO:0000256" key="4">
    <source>
        <dbReference type="ARBA" id="ARBA00022898"/>
    </source>
</evidence>
<evidence type="ECO:0000256" key="1">
    <source>
        <dbReference type="ARBA" id="ARBA00001933"/>
    </source>
</evidence>
<dbReference type="PANTHER" id="PTHR43713:SF3">
    <property type="entry name" value="GLUTAMATE-1-SEMIALDEHYDE 2,1-AMINOMUTASE 1, CHLOROPLASTIC-RELATED"/>
    <property type="match status" value="1"/>
</dbReference>
<keyword evidence="9" id="KW-1185">Reference proteome</keyword>
<evidence type="ECO:0000313" key="8">
    <source>
        <dbReference type="EMBL" id="SDC83873.1"/>
    </source>
</evidence>
<dbReference type="Gene3D" id="3.40.640.10">
    <property type="entry name" value="Type I PLP-dependent aspartate aminotransferase-like (Major domain)"/>
    <property type="match status" value="1"/>
</dbReference>
<dbReference type="Proteomes" id="UP000198781">
    <property type="component" value="Unassembled WGS sequence"/>
</dbReference>
<evidence type="ECO:0000256" key="3">
    <source>
        <dbReference type="ARBA" id="ARBA00008981"/>
    </source>
</evidence>
<feature type="modified residue" description="N6-(pyridoxal phosphate)lysine" evidence="7">
    <location>
        <position position="274"/>
    </location>
</feature>
<dbReference type="SUPFAM" id="SSF53383">
    <property type="entry name" value="PLP-dependent transferases"/>
    <property type="match status" value="1"/>
</dbReference>
<dbReference type="UniPathway" id="UPA00251">
    <property type="reaction ID" value="UER00317"/>
</dbReference>
<dbReference type="Gene3D" id="3.90.1150.10">
    <property type="entry name" value="Aspartate Aminotransferase, domain 1"/>
    <property type="match status" value="1"/>
</dbReference>
<dbReference type="EMBL" id="FMZC01000003">
    <property type="protein sequence ID" value="SDC83873.1"/>
    <property type="molecule type" value="Genomic_DNA"/>
</dbReference>